<dbReference type="EMBL" id="VCGU01000004">
    <property type="protein sequence ID" value="TRY76637.1"/>
    <property type="molecule type" value="Genomic_DNA"/>
</dbReference>
<dbReference type="AlphaFoldDB" id="A0A553PG28"/>
<dbReference type="Pfam" id="PF00057">
    <property type="entry name" value="Ldl_recept_a"/>
    <property type="match status" value="1"/>
</dbReference>
<comment type="caution">
    <text evidence="3">The sequence shown here is derived from an EMBL/GenBank/DDBJ whole genome shotgun (WGS) entry which is preliminary data.</text>
</comment>
<evidence type="ECO:0000313" key="4">
    <source>
        <dbReference type="Proteomes" id="UP000318571"/>
    </source>
</evidence>
<reference evidence="3 4" key="1">
    <citation type="journal article" date="2018" name="Nat. Ecol. Evol.">
        <title>Genomic signatures of mitonuclear coevolution across populations of Tigriopus californicus.</title>
        <authorList>
            <person name="Barreto F.S."/>
            <person name="Watson E.T."/>
            <person name="Lima T.G."/>
            <person name="Willett C.S."/>
            <person name="Edmands S."/>
            <person name="Li W."/>
            <person name="Burton R.S."/>
        </authorList>
    </citation>
    <scope>NUCLEOTIDE SEQUENCE [LARGE SCALE GENOMIC DNA]</scope>
    <source>
        <strain evidence="3 4">San Diego</strain>
    </source>
</reference>
<keyword evidence="4" id="KW-1185">Reference proteome</keyword>
<gene>
    <name evidence="3" type="ORF">TCAL_08783</name>
</gene>
<dbReference type="SMART" id="SM00192">
    <property type="entry name" value="LDLa"/>
    <property type="match status" value="1"/>
</dbReference>
<accession>A0A553PG28</accession>
<dbReference type="InterPro" id="IPR023415">
    <property type="entry name" value="LDLR_class-A_CS"/>
</dbReference>
<dbReference type="Gene3D" id="4.10.400.10">
    <property type="entry name" value="Low-density Lipoprotein Receptor"/>
    <property type="match status" value="1"/>
</dbReference>
<dbReference type="PANTHER" id="PTHR21105">
    <property type="entry name" value="GH16255P"/>
    <property type="match status" value="1"/>
</dbReference>
<dbReference type="CDD" id="cd00112">
    <property type="entry name" value="LDLa"/>
    <property type="match status" value="1"/>
</dbReference>
<proteinExistence type="predicted"/>
<dbReference type="GO" id="GO:0030297">
    <property type="term" value="F:transmembrane receptor protein tyrosine kinase activator activity"/>
    <property type="evidence" value="ECO:0007669"/>
    <property type="project" value="TreeGrafter"/>
</dbReference>
<sequence>MFKKWSTLEHHFQGQTVPKELLLEENTDNVGFKMSRRSFRSSDTSVRRKRRFPDHMNPAYHSFTFLKRDECPPSANGNTRYFCPTKASRGIHKCIEREQLCDDVPDCPNGEDETPEHCFFQRP</sequence>
<protein>
    <submittedName>
        <fullName evidence="3">Uncharacterized protein</fullName>
    </submittedName>
</protein>
<dbReference type="PANTHER" id="PTHR21105:SF0">
    <property type="entry name" value="GH16255P"/>
    <property type="match status" value="1"/>
</dbReference>
<dbReference type="GO" id="GO:0043195">
    <property type="term" value="C:terminal bouton"/>
    <property type="evidence" value="ECO:0007669"/>
    <property type="project" value="TreeGrafter"/>
</dbReference>
<organism evidence="3 4">
    <name type="scientific">Tigriopus californicus</name>
    <name type="common">Marine copepod</name>
    <dbReference type="NCBI Taxonomy" id="6832"/>
    <lineage>
        <taxon>Eukaryota</taxon>
        <taxon>Metazoa</taxon>
        <taxon>Ecdysozoa</taxon>
        <taxon>Arthropoda</taxon>
        <taxon>Crustacea</taxon>
        <taxon>Multicrustacea</taxon>
        <taxon>Hexanauplia</taxon>
        <taxon>Copepoda</taxon>
        <taxon>Harpacticoida</taxon>
        <taxon>Harpacticidae</taxon>
        <taxon>Tigriopus</taxon>
    </lineage>
</organism>
<dbReference type="PROSITE" id="PS50068">
    <property type="entry name" value="LDLRA_2"/>
    <property type="match status" value="1"/>
</dbReference>
<dbReference type="InterPro" id="IPR002172">
    <property type="entry name" value="LDrepeatLR_classA_rpt"/>
</dbReference>
<evidence type="ECO:0000256" key="2">
    <source>
        <dbReference type="PROSITE-ProRule" id="PRU00124"/>
    </source>
</evidence>
<dbReference type="STRING" id="6832.A0A553PG28"/>
<evidence type="ECO:0000256" key="1">
    <source>
        <dbReference type="ARBA" id="ARBA00023157"/>
    </source>
</evidence>
<dbReference type="GO" id="GO:0043410">
    <property type="term" value="P:positive regulation of MAPK cascade"/>
    <property type="evidence" value="ECO:0007669"/>
    <property type="project" value="TreeGrafter"/>
</dbReference>
<evidence type="ECO:0000313" key="3">
    <source>
        <dbReference type="EMBL" id="TRY76637.1"/>
    </source>
</evidence>
<dbReference type="Proteomes" id="UP000318571">
    <property type="component" value="Chromosome 5"/>
</dbReference>
<comment type="caution">
    <text evidence="2">Lacks conserved residue(s) required for the propagation of feature annotation.</text>
</comment>
<keyword evidence="1" id="KW-1015">Disulfide bond</keyword>
<feature type="non-terminal residue" evidence="3">
    <location>
        <position position="123"/>
    </location>
</feature>
<dbReference type="PROSITE" id="PS01209">
    <property type="entry name" value="LDLRA_1"/>
    <property type="match status" value="1"/>
</dbReference>
<name>A0A553PG28_TIGCA</name>
<dbReference type="InterPro" id="IPR036055">
    <property type="entry name" value="LDL_receptor-like_sf"/>
</dbReference>
<dbReference type="SUPFAM" id="SSF57424">
    <property type="entry name" value="LDL receptor-like module"/>
    <property type="match status" value="1"/>
</dbReference>